<dbReference type="Proteomes" id="UP001528673">
    <property type="component" value="Unassembled WGS sequence"/>
</dbReference>
<dbReference type="RefSeq" id="WP_273951865.1">
    <property type="nucleotide sequence ID" value="NZ_JAQSIP010000005.1"/>
</dbReference>
<dbReference type="EMBL" id="JAQSIP010000005">
    <property type="protein sequence ID" value="MDD0839411.1"/>
    <property type="molecule type" value="Genomic_DNA"/>
</dbReference>
<accession>A0ABT5N166</accession>
<evidence type="ECO:0000313" key="1">
    <source>
        <dbReference type="EMBL" id="MDD0839411.1"/>
    </source>
</evidence>
<name>A0ABT5N166_9BURK</name>
<proteinExistence type="predicted"/>
<sequence length="152" mass="16928">MDTLIAYIDDGEHASQMLLPMRAARQADAPNTQWILVACPPRMTRRVSQWVSHANREHWRARWAEKVLGPLVDQLRSQGDQVTWQLAQQPLVSLTQSLRQQHPTARVLDARRPKLGVDLAPVSADQPASRDARWSVPSALVGMGAALLLATD</sequence>
<evidence type="ECO:0000313" key="2">
    <source>
        <dbReference type="Proteomes" id="UP001528673"/>
    </source>
</evidence>
<evidence type="ECO:0008006" key="3">
    <source>
        <dbReference type="Google" id="ProtNLM"/>
    </source>
</evidence>
<comment type="caution">
    <text evidence="1">The sequence shown here is derived from an EMBL/GenBank/DDBJ whole genome shotgun (WGS) entry which is preliminary data.</text>
</comment>
<organism evidence="1 2">
    <name type="scientific">Curvibacter cyanobacteriorum</name>
    <dbReference type="NCBI Taxonomy" id="3026422"/>
    <lineage>
        <taxon>Bacteria</taxon>
        <taxon>Pseudomonadati</taxon>
        <taxon>Pseudomonadota</taxon>
        <taxon>Betaproteobacteria</taxon>
        <taxon>Burkholderiales</taxon>
        <taxon>Comamonadaceae</taxon>
        <taxon>Curvibacter</taxon>
    </lineage>
</organism>
<gene>
    <name evidence="1" type="ORF">PSQ40_12575</name>
</gene>
<reference evidence="1 2" key="1">
    <citation type="submission" date="2023-02" db="EMBL/GenBank/DDBJ databases">
        <title>Bacterial whole genomic sequence of Curvibacter sp. HBC61.</title>
        <authorList>
            <person name="Le V."/>
            <person name="Ko S.-R."/>
            <person name="Ahn C.-Y."/>
            <person name="Oh H.-M."/>
        </authorList>
    </citation>
    <scope>NUCLEOTIDE SEQUENCE [LARGE SCALE GENOMIC DNA]</scope>
    <source>
        <strain evidence="1 2">HBC61</strain>
    </source>
</reference>
<protein>
    <recommendedName>
        <fullName evidence="3">UspA domain-containing protein</fullName>
    </recommendedName>
</protein>
<keyword evidence="2" id="KW-1185">Reference proteome</keyword>